<name>A0ABS8D412_9NEIS</name>
<evidence type="ECO:0000313" key="2">
    <source>
        <dbReference type="Proteomes" id="UP001165395"/>
    </source>
</evidence>
<comment type="caution">
    <text evidence="1">The sequence shown here is derived from an EMBL/GenBank/DDBJ whole genome shotgun (WGS) entry which is preliminary data.</text>
</comment>
<dbReference type="EMBL" id="JAJBZT010000002">
    <property type="protein sequence ID" value="MCB6182932.1"/>
    <property type="molecule type" value="Genomic_DNA"/>
</dbReference>
<keyword evidence="2" id="KW-1185">Reference proteome</keyword>
<dbReference type="Proteomes" id="UP001165395">
    <property type="component" value="Unassembled WGS sequence"/>
</dbReference>
<gene>
    <name evidence="1" type="ORF">LIN78_05145</name>
</gene>
<dbReference type="RefSeq" id="WP_227179167.1">
    <property type="nucleotide sequence ID" value="NZ_JAJBZT010000002.1"/>
</dbReference>
<organism evidence="1 2">
    <name type="scientific">Leeia speluncae</name>
    <dbReference type="NCBI Taxonomy" id="2884804"/>
    <lineage>
        <taxon>Bacteria</taxon>
        <taxon>Pseudomonadati</taxon>
        <taxon>Pseudomonadota</taxon>
        <taxon>Betaproteobacteria</taxon>
        <taxon>Neisseriales</taxon>
        <taxon>Leeiaceae</taxon>
        <taxon>Leeia</taxon>
    </lineage>
</organism>
<proteinExistence type="predicted"/>
<evidence type="ECO:0000313" key="1">
    <source>
        <dbReference type="EMBL" id="MCB6182932.1"/>
    </source>
</evidence>
<protein>
    <submittedName>
        <fullName evidence="1">Uncharacterized protein</fullName>
    </submittedName>
</protein>
<reference evidence="1" key="1">
    <citation type="submission" date="2021-10" db="EMBL/GenBank/DDBJ databases">
        <title>The complete genome sequence of Leeia sp. TBRC 13508.</title>
        <authorList>
            <person name="Charoenyingcharoen P."/>
            <person name="Yukphan P."/>
        </authorList>
    </citation>
    <scope>NUCLEOTIDE SEQUENCE</scope>
    <source>
        <strain evidence="1">TBRC 13508</strain>
    </source>
</reference>
<sequence>MNIGFCGGGSICELGSISDVKLFFECVDFFVAKKDPEKNWALLLDRLYRRYLRFEDLDEAMVLMMEVKSKFLARPSSEVNWNMDLVGDRRRTWLDPTQSNLGEVFQTYFQHFAHCVESAKLFLKSWNIYQPVKITRTESAWFMVEESRPVEEYDLLEGEPFWARCAKG</sequence>
<accession>A0ABS8D412</accession>